<comment type="subcellular location">
    <subcellularLocation>
        <location evidence="5">Cell membrane</location>
        <topology evidence="5">Multi-pass membrane protein</topology>
    </subcellularLocation>
</comment>
<evidence type="ECO:0000256" key="2">
    <source>
        <dbReference type="ARBA" id="ARBA00022692"/>
    </source>
</evidence>
<keyword evidence="3 5" id="KW-1133">Transmembrane helix</keyword>
<dbReference type="GO" id="GO:0005886">
    <property type="term" value="C:plasma membrane"/>
    <property type="evidence" value="ECO:0007669"/>
    <property type="project" value="UniProtKB-SubCell"/>
</dbReference>
<dbReference type="AlphaFoldDB" id="F0SZJ9"/>
<feature type="transmembrane region" description="Helical" evidence="5">
    <location>
        <begin position="288"/>
        <end position="310"/>
    </location>
</feature>
<feature type="coiled-coil region" evidence="6">
    <location>
        <begin position="876"/>
        <end position="903"/>
    </location>
</feature>
<comment type="similarity">
    <text evidence="5">Belongs to the UPF0182 family.</text>
</comment>
<feature type="transmembrane region" description="Helical" evidence="5">
    <location>
        <begin position="255"/>
        <end position="276"/>
    </location>
</feature>
<dbReference type="eggNOG" id="COG1615">
    <property type="taxonomic scope" value="Bacteria"/>
</dbReference>
<accession>F0SZJ9</accession>
<dbReference type="GO" id="GO:0005576">
    <property type="term" value="C:extracellular region"/>
    <property type="evidence" value="ECO:0007669"/>
    <property type="project" value="TreeGrafter"/>
</dbReference>
<dbReference type="OrthoDB" id="9763654at2"/>
<evidence type="ECO:0000313" key="9">
    <source>
        <dbReference type="Proteomes" id="UP000007488"/>
    </source>
</evidence>
<proteinExistence type="inferred from homology"/>
<evidence type="ECO:0000313" key="8">
    <source>
        <dbReference type="EMBL" id="ADY56085.1"/>
    </source>
</evidence>
<sequence>MKVVLRIFILLALFLGILKAASGFYEDWLWFSDLGYADLFWTPVLSKAVIQIINGTILFILLSITLLSSRHAILTYYNENLRKRLRLVEDMGTPSFYLNSKQITVFLLVLAAIISFIISFIVGFTGWLDVLAFINSSDFYLTDPIFGKDFSFFVFRLPFLVTIYNAFFPPLVLLTIATASFYFLTKVFRIHSFKFWKRNSVSVNPTARKHMAILLTVLFTLKAFGYYISIYSLVYSQEGHVIGAGYTDIHVTVPVLKILIGICLLCSLLSVLAYFLKDARFLSVPVPLVVVLSLVLYGILPSAFQSFLVVPNELEKEAPYLANEIQMTRYGYGLDKIEERDYAGNAEVTADGLKGEAETLANIRINDTRPLLKAYTQEQGIRLYYKYNDIDVDRYKINGQNRQIMLSLREISTADLDEKAQTFVNTRFKYTHGFGLTASFANEVTSKGLPAFAVQNIPPQTDFTPLSLEEPRIYYGELTNNWVVVNTLVKEFDYPQGSENAENNYAGRTGITFTPFNKLMLSLSQTTARFYLAQEITSQSRILLHRNIVERVNKLMPFIKYDGDPYAVIDNGRIKWFIDGYTTARTIPYSTSSSDQNINYIRNSVKVIVDAYDGTVDFYSVDQEDPVLATYKKIFPGVFKDLADMPSSLKAHLRYPETMFKMQCQMLNHFHMTNPRVFYNKEDAWDLAKEVSNTQTESVDPYYVIMKLPDESKAEFILMQPFTPASSETNVRNNMISWLAARSDGDYYGKLVLYKLPKTIQIDGPFQVESRIDQDPEISKQLALWNQKGSSVIRGNLLALPFAGNFLFIEPVYLQSNTSGSIPEMKRIVAVLGDKVVMEETLDKAIQGVLGETEPVTTVEPKNESVPETTSPSQDLDTIKQQLDQIRTILDQLEKQLDTANQTE</sequence>
<dbReference type="EMBL" id="CP002547">
    <property type="protein sequence ID" value="ADY56085.1"/>
    <property type="molecule type" value="Genomic_DNA"/>
</dbReference>
<organism evidence="8 9">
    <name type="scientific">Syntrophobotulus glycolicus (strain DSM 8271 / FlGlyR)</name>
    <dbReference type="NCBI Taxonomy" id="645991"/>
    <lineage>
        <taxon>Bacteria</taxon>
        <taxon>Bacillati</taxon>
        <taxon>Bacillota</taxon>
        <taxon>Clostridia</taxon>
        <taxon>Eubacteriales</taxon>
        <taxon>Desulfitobacteriaceae</taxon>
        <taxon>Syntrophobotulus</taxon>
    </lineage>
</organism>
<evidence type="ECO:0000256" key="3">
    <source>
        <dbReference type="ARBA" id="ARBA00022989"/>
    </source>
</evidence>
<evidence type="ECO:0000256" key="7">
    <source>
        <dbReference type="SAM" id="MobiDB-lite"/>
    </source>
</evidence>
<reference evidence="8 9" key="1">
    <citation type="journal article" date="2011" name="Stand. Genomic Sci.">
        <title>Complete genome sequence of Syntrophobotulus glycolicus type strain (FlGlyR).</title>
        <authorList>
            <person name="Han C."/>
            <person name="Mwirichia R."/>
            <person name="Chertkov O."/>
            <person name="Held B."/>
            <person name="Lapidus A."/>
            <person name="Nolan M."/>
            <person name="Lucas S."/>
            <person name="Hammon N."/>
            <person name="Deshpande S."/>
            <person name="Cheng J.F."/>
            <person name="Tapia R."/>
            <person name="Goodwin L."/>
            <person name="Pitluck S."/>
            <person name="Huntemann M."/>
            <person name="Liolios K."/>
            <person name="Ivanova N."/>
            <person name="Pagani I."/>
            <person name="Mavromatis K."/>
            <person name="Ovchinikova G."/>
            <person name="Pati A."/>
            <person name="Chen A."/>
            <person name="Palaniappan K."/>
            <person name="Land M."/>
            <person name="Hauser L."/>
            <person name="Brambilla E.M."/>
            <person name="Rohde M."/>
            <person name="Spring S."/>
            <person name="Sikorski J."/>
            <person name="Goker M."/>
            <person name="Woyke T."/>
            <person name="Bristow J."/>
            <person name="Eisen J.A."/>
            <person name="Markowitz V."/>
            <person name="Hugenholtz P."/>
            <person name="Kyrpides N.C."/>
            <person name="Klenk H.P."/>
            <person name="Detter J.C."/>
        </authorList>
    </citation>
    <scope>NUCLEOTIDE SEQUENCE [LARGE SCALE GENOMIC DNA]</scope>
    <source>
        <strain evidence="9">DSM 8271 / FlGlyR</strain>
    </source>
</reference>
<dbReference type="PANTHER" id="PTHR39344">
    <property type="entry name" value="UPF0182 PROTEIN SLL1060"/>
    <property type="match status" value="1"/>
</dbReference>
<feature type="transmembrane region" description="Helical" evidence="5">
    <location>
        <begin position="105"/>
        <end position="128"/>
    </location>
</feature>
<reference evidence="9" key="2">
    <citation type="submission" date="2011-02" db="EMBL/GenBank/DDBJ databases">
        <title>The complete genome of Syntrophobotulus glycolicus DSM 8271.</title>
        <authorList>
            <person name="Lucas S."/>
            <person name="Copeland A."/>
            <person name="Lapidus A."/>
            <person name="Bruce D."/>
            <person name="Goodwin L."/>
            <person name="Pitluck S."/>
            <person name="Kyrpides N."/>
            <person name="Mavromatis K."/>
            <person name="Pagani I."/>
            <person name="Ivanova N."/>
            <person name="Mikhailova N."/>
            <person name="Chertkov O."/>
            <person name="Held B."/>
            <person name="Detter J.C."/>
            <person name="Tapia R."/>
            <person name="Han C."/>
            <person name="Land M."/>
            <person name="Hauser L."/>
            <person name="Markowitz V."/>
            <person name="Cheng J.-F."/>
            <person name="Hugenholtz P."/>
            <person name="Woyke T."/>
            <person name="Wu D."/>
            <person name="Spring S."/>
            <person name="Schroeder M."/>
            <person name="Brambilla E."/>
            <person name="Klenk H.-P."/>
            <person name="Eisen J.A."/>
        </authorList>
    </citation>
    <scope>NUCLEOTIDE SEQUENCE [LARGE SCALE GENOMIC DNA]</scope>
    <source>
        <strain evidence="9">DSM 8271 / FlGlyR</strain>
    </source>
</reference>
<dbReference type="PANTHER" id="PTHR39344:SF1">
    <property type="entry name" value="UPF0182 PROTEIN SLL1060"/>
    <property type="match status" value="1"/>
</dbReference>
<feature type="transmembrane region" description="Helical" evidence="5">
    <location>
        <begin position="163"/>
        <end position="184"/>
    </location>
</feature>
<feature type="region of interest" description="Disordered" evidence="7">
    <location>
        <begin position="856"/>
        <end position="876"/>
    </location>
</feature>
<keyword evidence="9" id="KW-1185">Reference proteome</keyword>
<dbReference type="RefSeq" id="WP_013624953.1">
    <property type="nucleotide sequence ID" value="NC_015172.1"/>
</dbReference>
<evidence type="ECO:0000256" key="1">
    <source>
        <dbReference type="ARBA" id="ARBA00022475"/>
    </source>
</evidence>
<dbReference type="Proteomes" id="UP000007488">
    <property type="component" value="Chromosome"/>
</dbReference>
<evidence type="ECO:0000256" key="4">
    <source>
        <dbReference type="ARBA" id="ARBA00023136"/>
    </source>
</evidence>
<feature type="transmembrane region" description="Helical" evidence="5">
    <location>
        <begin position="212"/>
        <end position="235"/>
    </location>
</feature>
<keyword evidence="2 5" id="KW-0812">Transmembrane</keyword>
<dbReference type="Pfam" id="PF03699">
    <property type="entry name" value="UPF0182"/>
    <property type="match status" value="1"/>
</dbReference>
<feature type="compositionally biased region" description="Polar residues" evidence="7">
    <location>
        <begin position="866"/>
        <end position="876"/>
    </location>
</feature>
<gene>
    <name evidence="8" type="ordered locus">Sgly_1788</name>
</gene>
<dbReference type="HOGENOM" id="CLU_007733_0_0_9"/>
<protein>
    <recommendedName>
        <fullName evidence="5">UPF0182 protein Sgly_1788</fullName>
    </recommendedName>
</protein>
<keyword evidence="1 5" id="KW-1003">Cell membrane</keyword>
<dbReference type="HAMAP" id="MF_01600">
    <property type="entry name" value="UPF0182"/>
    <property type="match status" value="1"/>
</dbReference>
<comment type="caution">
    <text evidence="5">Lacks conserved residue(s) required for the propagation of feature annotation.</text>
</comment>
<evidence type="ECO:0000256" key="6">
    <source>
        <dbReference type="SAM" id="Coils"/>
    </source>
</evidence>
<dbReference type="KEGG" id="sgy:Sgly_1788"/>
<dbReference type="STRING" id="645991.Sgly_1788"/>
<dbReference type="InterPro" id="IPR005372">
    <property type="entry name" value="UPF0182"/>
</dbReference>
<name>F0SZJ9_SYNGF</name>
<keyword evidence="4 5" id="KW-0472">Membrane</keyword>
<keyword evidence="6" id="KW-0175">Coiled coil</keyword>
<feature type="transmembrane region" description="Helical" evidence="5">
    <location>
        <begin position="44"/>
        <end position="67"/>
    </location>
</feature>
<evidence type="ECO:0000256" key="5">
    <source>
        <dbReference type="HAMAP-Rule" id="MF_01600"/>
    </source>
</evidence>